<dbReference type="PANTHER" id="PTHR45716:SF5">
    <property type="entry name" value="SYNAPTOTAGMIN-LIKE PROTEIN 2"/>
    <property type="match status" value="1"/>
</dbReference>
<dbReference type="GO" id="GO:0006887">
    <property type="term" value="P:exocytosis"/>
    <property type="evidence" value="ECO:0007669"/>
    <property type="project" value="TreeGrafter"/>
</dbReference>
<evidence type="ECO:0000313" key="2">
    <source>
        <dbReference type="Proteomes" id="UP000694427"/>
    </source>
</evidence>
<dbReference type="Proteomes" id="UP000694427">
    <property type="component" value="Unplaced"/>
</dbReference>
<organism evidence="1 2">
    <name type="scientific">Cyprinus carpio</name>
    <name type="common">Common carp</name>
    <dbReference type="NCBI Taxonomy" id="7962"/>
    <lineage>
        <taxon>Eukaryota</taxon>
        <taxon>Metazoa</taxon>
        <taxon>Chordata</taxon>
        <taxon>Craniata</taxon>
        <taxon>Vertebrata</taxon>
        <taxon>Euteleostomi</taxon>
        <taxon>Actinopterygii</taxon>
        <taxon>Neopterygii</taxon>
        <taxon>Teleostei</taxon>
        <taxon>Ostariophysi</taxon>
        <taxon>Cypriniformes</taxon>
        <taxon>Cyprinidae</taxon>
        <taxon>Cyprininae</taxon>
        <taxon>Cyprinus</taxon>
    </lineage>
</organism>
<keyword evidence="2" id="KW-1185">Reference proteome</keyword>
<sequence length="102" mass="11480">MSMSVPAFMQQEVTGSVMSIYSSELGNVEVKGAIQFAIHYVQKLGEFHIFVVQCKDLAVADVKRNRSDPFPPAQNILSAAWKWVQRLKSLCVSSYRLLTVRC</sequence>
<evidence type="ECO:0000313" key="1">
    <source>
        <dbReference type="Ensembl" id="ENSCCRP00010003689.1"/>
    </source>
</evidence>
<protein>
    <submittedName>
        <fullName evidence="1">Uncharacterized protein</fullName>
    </submittedName>
</protein>
<reference evidence="1" key="2">
    <citation type="submission" date="2025-09" db="UniProtKB">
        <authorList>
            <consortium name="Ensembl"/>
        </authorList>
    </citation>
    <scope>IDENTIFICATION</scope>
</reference>
<name>A0A8C1G4W7_CYPCA</name>
<dbReference type="PANTHER" id="PTHR45716">
    <property type="entry name" value="BITESIZE, ISOFORM I"/>
    <property type="match status" value="1"/>
</dbReference>
<dbReference type="InterPro" id="IPR035892">
    <property type="entry name" value="C2_domain_sf"/>
</dbReference>
<dbReference type="Gene3D" id="2.60.40.150">
    <property type="entry name" value="C2 domain"/>
    <property type="match status" value="1"/>
</dbReference>
<dbReference type="GO" id="GO:0070382">
    <property type="term" value="C:exocytic vesicle"/>
    <property type="evidence" value="ECO:0007669"/>
    <property type="project" value="TreeGrafter"/>
</dbReference>
<proteinExistence type="predicted"/>
<reference evidence="1" key="1">
    <citation type="submission" date="2025-08" db="UniProtKB">
        <authorList>
            <consortium name="Ensembl"/>
        </authorList>
    </citation>
    <scope>IDENTIFICATION</scope>
</reference>
<accession>A0A8C1G4W7</accession>
<dbReference type="SUPFAM" id="SSF49562">
    <property type="entry name" value="C2 domain (Calcium/lipid-binding domain, CaLB)"/>
    <property type="match status" value="1"/>
</dbReference>
<dbReference type="Ensembl" id="ENSCCRT00010003971.1">
    <property type="protein sequence ID" value="ENSCCRP00010003689.1"/>
    <property type="gene ID" value="ENSCCRG00010001532.1"/>
</dbReference>
<dbReference type="GO" id="GO:0042043">
    <property type="term" value="F:neurexin family protein binding"/>
    <property type="evidence" value="ECO:0007669"/>
    <property type="project" value="TreeGrafter"/>
</dbReference>
<dbReference type="GO" id="GO:0005886">
    <property type="term" value="C:plasma membrane"/>
    <property type="evidence" value="ECO:0007669"/>
    <property type="project" value="TreeGrafter"/>
</dbReference>
<dbReference type="AlphaFoldDB" id="A0A8C1G4W7"/>